<dbReference type="RefSeq" id="WP_284281814.1">
    <property type="nucleotide sequence ID" value="NZ_BSOJ01000027.1"/>
</dbReference>
<dbReference type="HAMAP" id="MF_01401">
    <property type="entry name" value="MsrA"/>
    <property type="match status" value="1"/>
</dbReference>
<reference evidence="8" key="1">
    <citation type="journal article" date="2019" name="Int. J. Syst. Evol. Microbiol.">
        <title>The Global Catalogue of Microorganisms (GCM) 10K type strain sequencing project: providing services to taxonomists for standard genome sequencing and annotation.</title>
        <authorList>
            <consortium name="The Broad Institute Genomics Platform"/>
            <consortium name="The Broad Institute Genome Sequencing Center for Infectious Disease"/>
            <person name="Wu L."/>
            <person name="Ma J."/>
        </authorList>
    </citation>
    <scope>NUCLEOTIDE SEQUENCE [LARGE SCALE GENOMIC DNA]</scope>
    <source>
        <strain evidence="8">NBRC 105857</strain>
    </source>
</reference>
<accession>A0ABQ5YTF8</accession>
<keyword evidence="5" id="KW-0732">Signal</keyword>
<comment type="caution">
    <text evidence="7">The sequence shown here is derived from an EMBL/GenBank/DDBJ whole genome shotgun (WGS) entry which is preliminary data.</text>
</comment>
<evidence type="ECO:0000256" key="5">
    <source>
        <dbReference type="SAM" id="SignalP"/>
    </source>
</evidence>
<dbReference type="PANTHER" id="PTHR43774:SF1">
    <property type="entry name" value="PEPTIDE METHIONINE SULFOXIDE REDUCTASE MSRA 2"/>
    <property type="match status" value="1"/>
</dbReference>
<feature type="active site" evidence="4">
    <location>
        <position position="43"/>
    </location>
</feature>
<keyword evidence="1 4" id="KW-0560">Oxidoreductase</keyword>
<evidence type="ECO:0000256" key="3">
    <source>
        <dbReference type="ARBA" id="ARBA00048782"/>
    </source>
</evidence>
<dbReference type="Pfam" id="PF01625">
    <property type="entry name" value="PMSR"/>
    <property type="match status" value="1"/>
</dbReference>
<dbReference type="EMBL" id="BSOJ01000027">
    <property type="protein sequence ID" value="GLR27100.1"/>
    <property type="molecule type" value="Genomic_DNA"/>
</dbReference>
<gene>
    <name evidence="7" type="primary">msrA_2</name>
    <name evidence="4" type="synonym">msrA</name>
    <name evidence="7" type="ORF">GCM10007875_21910</name>
</gene>
<feature type="domain" description="Peptide methionine sulphoxide reductase MsrA" evidence="6">
    <location>
        <begin position="36"/>
        <end position="186"/>
    </location>
</feature>
<dbReference type="InterPro" id="IPR036509">
    <property type="entry name" value="Met_Sox_Rdtase_MsrA_sf"/>
</dbReference>
<dbReference type="InterPro" id="IPR002569">
    <property type="entry name" value="Met_Sox_Rdtase_MsrA_dom"/>
</dbReference>
<evidence type="ECO:0000256" key="2">
    <source>
        <dbReference type="ARBA" id="ARBA00047806"/>
    </source>
</evidence>
<evidence type="ECO:0000313" key="8">
    <source>
        <dbReference type="Proteomes" id="UP001156664"/>
    </source>
</evidence>
<organism evidence="7 8">
    <name type="scientific">Limnobacter litoralis</name>
    <dbReference type="NCBI Taxonomy" id="481366"/>
    <lineage>
        <taxon>Bacteria</taxon>
        <taxon>Pseudomonadati</taxon>
        <taxon>Pseudomonadota</taxon>
        <taxon>Betaproteobacteria</taxon>
        <taxon>Burkholderiales</taxon>
        <taxon>Burkholderiaceae</taxon>
        <taxon>Limnobacter</taxon>
    </lineage>
</organism>
<dbReference type="Gene3D" id="3.30.1060.10">
    <property type="entry name" value="Peptide methionine sulphoxide reductase MsrA"/>
    <property type="match status" value="1"/>
</dbReference>
<dbReference type="EC" id="1.8.4.11" evidence="4"/>
<dbReference type="PANTHER" id="PTHR43774">
    <property type="entry name" value="PEPTIDE METHIONINE SULFOXIDE REDUCTASE"/>
    <property type="match status" value="1"/>
</dbReference>
<name>A0ABQ5YTF8_9BURK</name>
<evidence type="ECO:0000259" key="6">
    <source>
        <dbReference type="Pfam" id="PF01625"/>
    </source>
</evidence>
<protein>
    <recommendedName>
        <fullName evidence="4">Peptide methionine sulfoxide reductase MsrA</fullName>
        <shortName evidence="4">Protein-methionine-S-oxide reductase</shortName>
        <ecNumber evidence="4">1.8.4.11</ecNumber>
    </recommendedName>
    <alternativeName>
        <fullName evidence="4">Peptide-methionine (S)-S-oxide reductase</fullName>
        <shortName evidence="4">Peptide Met(O) reductase</shortName>
    </alternativeName>
</protein>
<evidence type="ECO:0000256" key="1">
    <source>
        <dbReference type="ARBA" id="ARBA00023002"/>
    </source>
</evidence>
<comment type="similarity">
    <text evidence="4">Belongs to the MsrA Met sulfoxide reductase family.</text>
</comment>
<evidence type="ECO:0000256" key="4">
    <source>
        <dbReference type="HAMAP-Rule" id="MF_01401"/>
    </source>
</evidence>
<comment type="function">
    <text evidence="4">Has an important function as a repair enzyme for proteins that have been inactivated by oxidation. Catalyzes the reversible oxidation-reduction of methionine sulfoxide in proteins to methionine.</text>
</comment>
<sequence>MKHTPLLRLSAFLPLAAGLFISLAGLSQPARAATETAVFAGGCFWCVESDFDKVAGVIETTSGYAGGTEASPNYQTVSAGQTGYAESVRVTFDNSKVSYSQLVEYFWKTIDPTVQDRQFCDEGHQYRTAIFYQNDAQKKVAEASKAKLVASGKFPHVYTEVAPVLNFYPAESYHQNYYQKNPIRYEFYRLNCGRDNRVKELWGKSVH</sequence>
<dbReference type="SUPFAM" id="SSF55068">
    <property type="entry name" value="Peptide methionine sulfoxide reductase"/>
    <property type="match status" value="1"/>
</dbReference>
<evidence type="ECO:0000313" key="7">
    <source>
        <dbReference type="EMBL" id="GLR27100.1"/>
    </source>
</evidence>
<feature type="signal peptide" evidence="5">
    <location>
        <begin position="1"/>
        <end position="32"/>
    </location>
</feature>
<feature type="chain" id="PRO_5046730702" description="Peptide methionine sulfoxide reductase MsrA" evidence="5">
    <location>
        <begin position="33"/>
        <end position="207"/>
    </location>
</feature>
<comment type="catalytic activity">
    <reaction evidence="3 4">
        <text>[thioredoxin]-disulfide + L-methionine + H2O = L-methionine (S)-S-oxide + [thioredoxin]-dithiol</text>
        <dbReference type="Rhea" id="RHEA:19993"/>
        <dbReference type="Rhea" id="RHEA-COMP:10698"/>
        <dbReference type="Rhea" id="RHEA-COMP:10700"/>
        <dbReference type="ChEBI" id="CHEBI:15377"/>
        <dbReference type="ChEBI" id="CHEBI:29950"/>
        <dbReference type="ChEBI" id="CHEBI:50058"/>
        <dbReference type="ChEBI" id="CHEBI:57844"/>
        <dbReference type="ChEBI" id="CHEBI:58772"/>
        <dbReference type="EC" id="1.8.4.11"/>
    </reaction>
</comment>
<dbReference type="Proteomes" id="UP001156664">
    <property type="component" value="Unassembled WGS sequence"/>
</dbReference>
<keyword evidence="8" id="KW-1185">Reference proteome</keyword>
<comment type="catalytic activity">
    <reaction evidence="2 4">
        <text>L-methionyl-[protein] + [thioredoxin]-disulfide + H2O = L-methionyl-(S)-S-oxide-[protein] + [thioredoxin]-dithiol</text>
        <dbReference type="Rhea" id="RHEA:14217"/>
        <dbReference type="Rhea" id="RHEA-COMP:10698"/>
        <dbReference type="Rhea" id="RHEA-COMP:10700"/>
        <dbReference type="Rhea" id="RHEA-COMP:12313"/>
        <dbReference type="Rhea" id="RHEA-COMP:12315"/>
        <dbReference type="ChEBI" id="CHEBI:15377"/>
        <dbReference type="ChEBI" id="CHEBI:16044"/>
        <dbReference type="ChEBI" id="CHEBI:29950"/>
        <dbReference type="ChEBI" id="CHEBI:44120"/>
        <dbReference type="ChEBI" id="CHEBI:50058"/>
        <dbReference type="EC" id="1.8.4.11"/>
    </reaction>
</comment>
<proteinExistence type="inferred from homology"/>
<dbReference type="NCBIfam" id="TIGR00401">
    <property type="entry name" value="msrA"/>
    <property type="match status" value="1"/>
</dbReference>